<dbReference type="PANTHER" id="PTHR34857">
    <property type="entry name" value="SLL0384 PROTEIN"/>
    <property type="match status" value="1"/>
</dbReference>
<gene>
    <name evidence="7" type="ORF">ACFFGS_12735</name>
</gene>
<dbReference type="EMBL" id="JBHLUK010000076">
    <property type="protein sequence ID" value="MFC0424994.1"/>
    <property type="molecule type" value="Genomic_DNA"/>
</dbReference>
<dbReference type="RefSeq" id="WP_137644173.1">
    <property type="nucleotide sequence ID" value="NZ_BAABRM010000003.1"/>
</dbReference>
<organism evidence="7 8">
    <name type="scientific">Lactiplantibacillus plajomi</name>
    <dbReference type="NCBI Taxonomy" id="1457217"/>
    <lineage>
        <taxon>Bacteria</taxon>
        <taxon>Bacillati</taxon>
        <taxon>Bacillota</taxon>
        <taxon>Bacilli</taxon>
        <taxon>Lactobacillales</taxon>
        <taxon>Lactobacillaceae</taxon>
        <taxon>Lactiplantibacillus</taxon>
    </lineage>
</organism>
<dbReference type="Pfam" id="PF02361">
    <property type="entry name" value="CbiQ"/>
    <property type="match status" value="1"/>
</dbReference>
<keyword evidence="2" id="KW-1003">Cell membrane</keyword>
<protein>
    <submittedName>
        <fullName evidence="7">Energy-coupling factor transporter transmembrane component T</fullName>
    </submittedName>
</protein>
<evidence type="ECO:0000256" key="2">
    <source>
        <dbReference type="ARBA" id="ARBA00022475"/>
    </source>
</evidence>
<sequence>MEPKQPTNLPAWLQAPASTTSHATRVTFWQRNQRHLRALLRRLAQPAPAIQPRWHLAPQINLIRLLLLVLLIALIQNAVLLWCLALLLGFQLLWLPPGQLRRFVRSWLFSSVVAVIIVLPSYWLNGPATLLFFSLKTSLMLANAQYYRLTTPFQDLLSGLKSLHFPDVLIMTLAIAVTYLRMLGQHLLLTMEALETRTVAPTKHPYRLIGAMFGNLYLKSYAYALELYAAMEARGFNGHYVRSTPTHSHWRDYLSLSPDLLVLILFVLWRP</sequence>
<evidence type="ECO:0000256" key="3">
    <source>
        <dbReference type="ARBA" id="ARBA00022692"/>
    </source>
</evidence>
<dbReference type="CDD" id="cd16914">
    <property type="entry name" value="EcfT"/>
    <property type="match status" value="1"/>
</dbReference>
<keyword evidence="4 6" id="KW-1133">Transmembrane helix</keyword>
<dbReference type="Proteomes" id="UP001589855">
    <property type="component" value="Unassembled WGS sequence"/>
</dbReference>
<evidence type="ECO:0000313" key="8">
    <source>
        <dbReference type="Proteomes" id="UP001589855"/>
    </source>
</evidence>
<dbReference type="InterPro" id="IPR003339">
    <property type="entry name" value="ABC/ECF_trnsptr_transmembrane"/>
</dbReference>
<feature type="transmembrane region" description="Helical" evidence="6">
    <location>
        <begin position="107"/>
        <end position="124"/>
    </location>
</feature>
<dbReference type="InterPro" id="IPR051611">
    <property type="entry name" value="ECF_transporter_component"/>
</dbReference>
<keyword evidence="8" id="KW-1185">Reference proteome</keyword>
<evidence type="ECO:0000256" key="5">
    <source>
        <dbReference type="ARBA" id="ARBA00023136"/>
    </source>
</evidence>
<evidence type="ECO:0000256" key="1">
    <source>
        <dbReference type="ARBA" id="ARBA00004141"/>
    </source>
</evidence>
<evidence type="ECO:0000313" key="7">
    <source>
        <dbReference type="EMBL" id="MFC0424994.1"/>
    </source>
</evidence>
<name>A0ABV6K688_9LACO</name>
<reference evidence="7 8" key="1">
    <citation type="submission" date="2024-09" db="EMBL/GenBank/DDBJ databases">
        <authorList>
            <person name="Sun Q."/>
            <person name="Mori K."/>
        </authorList>
    </citation>
    <scope>NUCLEOTIDE SEQUENCE [LARGE SCALE GENOMIC DNA]</scope>
    <source>
        <strain evidence="7 8">TBRC 4575</strain>
    </source>
</reference>
<dbReference type="PANTHER" id="PTHR34857:SF2">
    <property type="entry name" value="SLL0384 PROTEIN"/>
    <property type="match status" value="1"/>
</dbReference>
<comment type="subcellular location">
    <subcellularLocation>
        <location evidence="1">Membrane</location>
        <topology evidence="1">Multi-pass membrane protein</topology>
    </subcellularLocation>
</comment>
<keyword evidence="5 6" id="KW-0472">Membrane</keyword>
<evidence type="ECO:0000256" key="6">
    <source>
        <dbReference type="SAM" id="Phobius"/>
    </source>
</evidence>
<feature type="transmembrane region" description="Helical" evidence="6">
    <location>
        <begin position="168"/>
        <end position="188"/>
    </location>
</feature>
<feature type="transmembrane region" description="Helical" evidence="6">
    <location>
        <begin position="62"/>
        <end position="95"/>
    </location>
</feature>
<accession>A0ABV6K688</accession>
<evidence type="ECO:0000256" key="4">
    <source>
        <dbReference type="ARBA" id="ARBA00022989"/>
    </source>
</evidence>
<keyword evidence="3 6" id="KW-0812">Transmembrane</keyword>
<proteinExistence type="predicted"/>
<comment type="caution">
    <text evidence="7">The sequence shown here is derived from an EMBL/GenBank/DDBJ whole genome shotgun (WGS) entry which is preliminary data.</text>
</comment>